<dbReference type="EMBL" id="JACHIA010000005">
    <property type="protein sequence ID" value="MBB6070570.1"/>
    <property type="molecule type" value="Genomic_DNA"/>
</dbReference>
<accession>A0A841GXU0</accession>
<evidence type="ECO:0000313" key="1">
    <source>
        <dbReference type="EMBL" id="MBB6070570.1"/>
    </source>
</evidence>
<sequence length="141" mass="15223">MGDAATSRAAIDSVAADGIVPRLLARLNEQAEADELRPARDPVTGVLNWNTTTDVPVTLVAESEYVIQGVCDADCRNLDLSLMDPDGRTIWTKEYADTSPEIRLTAERAGTYVVRVLMRACASPRCGFGVAFYTSAPDEEA</sequence>
<protein>
    <submittedName>
        <fullName evidence="1">Uncharacterized protein</fullName>
    </submittedName>
</protein>
<dbReference type="RefSeq" id="WP_170034403.1">
    <property type="nucleotide sequence ID" value="NZ_JABDTL010000001.1"/>
</dbReference>
<dbReference type="AlphaFoldDB" id="A0A841GXU0"/>
<organism evidence="1 2">
    <name type="scientific">Longimicrobium terrae</name>
    <dbReference type="NCBI Taxonomy" id="1639882"/>
    <lineage>
        <taxon>Bacteria</taxon>
        <taxon>Pseudomonadati</taxon>
        <taxon>Gemmatimonadota</taxon>
        <taxon>Longimicrobiia</taxon>
        <taxon>Longimicrobiales</taxon>
        <taxon>Longimicrobiaceae</taxon>
        <taxon>Longimicrobium</taxon>
    </lineage>
</organism>
<comment type="caution">
    <text evidence="1">The sequence shown here is derived from an EMBL/GenBank/DDBJ whole genome shotgun (WGS) entry which is preliminary data.</text>
</comment>
<dbReference type="Gene3D" id="2.60.120.380">
    <property type="match status" value="1"/>
</dbReference>
<keyword evidence="2" id="KW-1185">Reference proteome</keyword>
<evidence type="ECO:0000313" key="2">
    <source>
        <dbReference type="Proteomes" id="UP000582837"/>
    </source>
</evidence>
<reference evidence="1 2" key="1">
    <citation type="submission" date="2020-08" db="EMBL/GenBank/DDBJ databases">
        <title>Genomic Encyclopedia of Type Strains, Phase IV (KMG-IV): sequencing the most valuable type-strain genomes for metagenomic binning, comparative biology and taxonomic classification.</title>
        <authorList>
            <person name="Goeker M."/>
        </authorList>
    </citation>
    <scope>NUCLEOTIDE SEQUENCE [LARGE SCALE GENOMIC DNA]</scope>
    <source>
        <strain evidence="1 2">DSM 29007</strain>
    </source>
</reference>
<name>A0A841GXU0_9BACT</name>
<gene>
    <name evidence="1" type="ORF">HNQ61_002191</name>
</gene>
<dbReference type="Proteomes" id="UP000582837">
    <property type="component" value="Unassembled WGS sequence"/>
</dbReference>
<proteinExistence type="predicted"/>